<dbReference type="CDD" id="cd03392">
    <property type="entry name" value="PAP2_like_2"/>
    <property type="match status" value="1"/>
</dbReference>
<dbReference type="OrthoDB" id="9789113at2"/>
<reference evidence="3 4" key="1">
    <citation type="submission" date="2017-07" db="EMBL/GenBank/DDBJ databases">
        <title>Fictibacillus sp. nov. GDSW-R2A3 Genome sequencing and assembly.</title>
        <authorList>
            <person name="Mayilraj S."/>
        </authorList>
    </citation>
    <scope>NUCLEOTIDE SEQUENCE [LARGE SCALE GENOMIC DNA]</scope>
    <source>
        <strain evidence="3 4">GDSW-R2A3</strain>
    </source>
</reference>
<dbReference type="Proteomes" id="UP000215059">
    <property type="component" value="Unassembled WGS sequence"/>
</dbReference>
<dbReference type="InterPro" id="IPR036938">
    <property type="entry name" value="PAP2/HPO_sf"/>
</dbReference>
<feature type="transmembrane region" description="Helical" evidence="1">
    <location>
        <begin position="159"/>
        <end position="179"/>
    </location>
</feature>
<protein>
    <recommendedName>
        <fullName evidence="2">Phosphatidic acid phosphatase type 2/haloperoxidase domain-containing protein</fullName>
    </recommendedName>
</protein>
<keyword evidence="4" id="KW-1185">Reference proteome</keyword>
<comment type="caution">
    <text evidence="3">The sequence shown here is derived from an EMBL/GenBank/DDBJ whole genome shotgun (WGS) entry which is preliminary data.</text>
</comment>
<dbReference type="Gene3D" id="1.20.144.10">
    <property type="entry name" value="Phosphatidic acid phosphatase type 2/haloperoxidase"/>
    <property type="match status" value="2"/>
</dbReference>
<keyword evidence="1" id="KW-1133">Transmembrane helix</keyword>
<dbReference type="Pfam" id="PF01569">
    <property type="entry name" value="PAP2"/>
    <property type="match status" value="1"/>
</dbReference>
<evidence type="ECO:0000259" key="2">
    <source>
        <dbReference type="SMART" id="SM00014"/>
    </source>
</evidence>
<evidence type="ECO:0000313" key="4">
    <source>
        <dbReference type="Proteomes" id="UP000215059"/>
    </source>
</evidence>
<feature type="transmembrane region" description="Helical" evidence="1">
    <location>
        <begin position="32"/>
        <end position="55"/>
    </location>
</feature>
<proteinExistence type="predicted"/>
<feature type="transmembrane region" description="Helical" evidence="1">
    <location>
        <begin position="222"/>
        <end position="242"/>
    </location>
</feature>
<feature type="transmembrane region" description="Helical" evidence="1">
    <location>
        <begin position="119"/>
        <end position="139"/>
    </location>
</feature>
<gene>
    <name evidence="3" type="ORF">CGZ90_07420</name>
</gene>
<dbReference type="InterPro" id="IPR000326">
    <property type="entry name" value="PAP2/HPO"/>
</dbReference>
<dbReference type="AlphaFoldDB" id="A0A235FFG8"/>
<dbReference type="EMBL" id="NOII01000001">
    <property type="protein sequence ID" value="OYD59704.1"/>
    <property type="molecule type" value="Genomic_DNA"/>
</dbReference>
<evidence type="ECO:0000313" key="3">
    <source>
        <dbReference type="EMBL" id="OYD59704.1"/>
    </source>
</evidence>
<dbReference type="PANTHER" id="PTHR14969:SF13">
    <property type="entry name" value="AT30094P"/>
    <property type="match status" value="1"/>
</dbReference>
<dbReference type="SMART" id="SM00014">
    <property type="entry name" value="acidPPc"/>
    <property type="match status" value="1"/>
</dbReference>
<evidence type="ECO:0000256" key="1">
    <source>
        <dbReference type="SAM" id="Phobius"/>
    </source>
</evidence>
<keyword evidence="1" id="KW-0472">Membrane</keyword>
<accession>A0A235FFG8</accession>
<keyword evidence="1" id="KW-0812">Transmembrane</keyword>
<name>A0A235FFG8_9BACL</name>
<organism evidence="3 4">
    <name type="scientific">Fictibacillus aquaticus</name>
    <dbReference type="NCBI Taxonomy" id="2021314"/>
    <lineage>
        <taxon>Bacteria</taxon>
        <taxon>Bacillati</taxon>
        <taxon>Bacillota</taxon>
        <taxon>Bacilli</taxon>
        <taxon>Bacillales</taxon>
        <taxon>Fictibacillaceae</taxon>
        <taxon>Fictibacillus</taxon>
    </lineage>
</organism>
<dbReference type="SUPFAM" id="SSF48317">
    <property type="entry name" value="Acid phosphatase/Vanadium-dependent haloperoxidase"/>
    <property type="match status" value="1"/>
</dbReference>
<dbReference type="PANTHER" id="PTHR14969">
    <property type="entry name" value="SPHINGOSINE-1-PHOSPHATE PHOSPHOHYDROLASE"/>
    <property type="match status" value="1"/>
</dbReference>
<feature type="transmembrane region" description="Helical" evidence="1">
    <location>
        <begin position="88"/>
        <end position="112"/>
    </location>
</feature>
<sequence length="249" mass="28445">MFIFYFYGNYSNKNENGKVYVMFKQLFRKIPFPITPVVIILVGFLTALGALNLFLELSEDVREQEKIEIDQRVIEWTSGVREPVVNHIMVGITELGSKYALAGLLVASLIWLGVKRKNYWAMIMFLVASAGGGLLNLALKHWFERDRPNASIIEELGYSFPSGHAMGSLIYYGFLGYLVVRSQRSRQEKTFWTLFFSVVIILIGISRIYLGVHYPTDIVAGYSAGLLWLFVCITALEGLLFYNKRRSRI</sequence>
<feature type="domain" description="Phosphatidic acid phosphatase type 2/haloperoxidase" evidence="2">
    <location>
        <begin position="120"/>
        <end position="233"/>
    </location>
</feature>
<feature type="transmembrane region" description="Helical" evidence="1">
    <location>
        <begin position="191"/>
        <end position="210"/>
    </location>
</feature>